<evidence type="ECO:0000313" key="4">
    <source>
        <dbReference type="EMBL" id="TDL14435.1"/>
    </source>
</evidence>
<dbReference type="InterPro" id="IPR009009">
    <property type="entry name" value="RlpA-like_DPBB"/>
</dbReference>
<dbReference type="EMBL" id="ML170339">
    <property type="protein sequence ID" value="TDL14435.1"/>
    <property type="molecule type" value="Genomic_DNA"/>
</dbReference>
<name>A0A4Y7PGL5_9AGAM</name>
<dbReference type="VEuPathDB" id="FungiDB:BD410DRAFT_846029"/>
<feature type="chain" id="PRO_5021325286" description="RlpA-like protein double-psi beta-barrel domain-containing protein" evidence="2">
    <location>
        <begin position="23"/>
        <end position="127"/>
    </location>
</feature>
<feature type="signal peptide" evidence="2">
    <location>
        <begin position="1"/>
        <end position="22"/>
    </location>
</feature>
<keyword evidence="5" id="KW-1185">Reference proteome</keyword>
<dbReference type="OrthoDB" id="623670at2759"/>
<dbReference type="PANTHER" id="PTHR31836:SF28">
    <property type="entry name" value="SRCR DOMAIN-CONTAINING PROTEIN-RELATED"/>
    <property type="match status" value="1"/>
</dbReference>
<dbReference type="PANTHER" id="PTHR31836">
    <property type="match status" value="1"/>
</dbReference>
<dbReference type="Gene3D" id="2.40.40.10">
    <property type="entry name" value="RlpA-like domain"/>
    <property type="match status" value="1"/>
</dbReference>
<organism evidence="4 5">
    <name type="scientific">Rickenella mellea</name>
    <dbReference type="NCBI Taxonomy" id="50990"/>
    <lineage>
        <taxon>Eukaryota</taxon>
        <taxon>Fungi</taxon>
        <taxon>Dikarya</taxon>
        <taxon>Basidiomycota</taxon>
        <taxon>Agaricomycotina</taxon>
        <taxon>Agaricomycetes</taxon>
        <taxon>Hymenochaetales</taxon>
        <taxon>Rickenellaceae</taxon>
        <taxon>Rickenella</taxon>
    </lineage>
</organism>
<feature type="domain" description="RlpA-like protein double-psi beta-barrel" evidence="3">
    <location>
        <begin position="31"/>
        <end position="118"/>
    </location>
</feature>
<reference evidence="4 5" key="1">
    <citation type="submission" date="2018-06" db="EMBL/GenBank/DDBJ databases">
        <title>A transcriptomic atlas of mushroom development highlights an independent origin of complex multicellularity.</title>
        <authorList>
            <consortium name="DOE Joint Genome Institute"/>
            <person name="Krizsan K."/>
            <person name="Almasi E."/>
            <person name="Merenyi Z."/>
            <person name="Sahu N."/>
            <person name="Viragh M."/>
            <person name="Koszo T."/>
            <person name="Mondo S."/>
            <person name="Kiss B."/>
            <person name="Balint B."/>
            <person name="Kues U."/>
            <person name="Barry K."/>
            <person name="Hegedus J.C."/>
            <person name="Henrissat B."/>
            <person name="Johnson J."/>
            <person name="Lipzen A."/>
            <person name="Ohm R."/>
            <person name="Nagy I."/>
            <person name="Pangilinan J."/>
            <person name="Yan J."/>
            <person name="Xiong Y."/>
            <person name="Grigoriev I.V."/>
            <person name="Hibbett D.S."/>
            <person name="Nagy L.G."/>
        </authorList>
    </citation>
    <scope>NUCLEOTIDE SEQUENCE [LARGE SCALE GENOMIC DNA]</scope>
    <source>
        <strain evidence="4 5">SZMC22713</strain>
    </source>
</reference>
<dbReference type="InterPro" id="IPR036908">
    <property type="entry name" value="RlpA-like_sf"/>
</dbReference>
<gene>
    <name evidence="4" type="ORF">BD410DRAFT_846029</name>
</gene>
<evidence type="ECO:0000313" key="5">
    <source>
        <dbReference type="Proteomes" id="UP000294933"/>
    </source>
</evidence>
<dbReference type="CDD" id="cd22191">
    <property type="entry name" value="DPBB_RlpA_EXP_N-like"/>
    <property type="match status" value="1"/>
</dbReference>
<evidence type="ECO:0000256" key="1">
    <source>
        <dbReference type="ARBA" id="ARBA00022729"/>
    </source>
</evidence>
<dbReference type="Pfam" id="PF03330">
    <property type="entry name" value="DPBB_1"/>
    <property type="match status" value="1"/>
</dbReference>
<accession>A0A4Y7PGL5</accession>
<dbReference type="InterPro" id="IPR051477">
    <property type="entry name" value="Expansin_CellWall"/>
</dbReference>
<dbReference type="AlphaFoldDB" id="A0A4Y7PGL5"/>
<proteinExistence type="predicted"/>
<dbReference type="Proteomes" id="UP000294933">
    <property type="component" value="Unassembled WGS sequence"/>
</dbReference>
<evidence type="ECO:0000259" key="3">
    <source>
        <dbReference type="Pfam" id="PF03330"/>
    </source>
</evidence>
<keyword evidence="1 2" id="KW-0732">Signal</keyword>
<evidence type="ECO:0000256" key="2">
    <source>
        <dbReference type="SAM" id="SignalP"/>
    </source>
</evidence>
<protein>
    <recommendedName>
        <fullName evidence="3">RlpA-like protein double-psi beta-barrel domain-containing protein</fullName>
    </recommendedName>
</protein>
<sequence length="127" mass="13546">MVRMTVQLIALCSLVFASTATAAAVPSKRQANGRATWYNPEGFGFCGTRQDSSQHIVAISSYWTAGFGTGVCGVQINAWTPDGRSTTATITDVCYTCGQNDIDFSPAAFQDLAPLSSSPISIEWQLL</sequence>
<dbReference type="SUPFAM" id="SSF50685">
    <property type="entry name" value="Barwin-like endoglucanases"/>
    <property type="match status" value="1"/>
</dbReference>
<dbReference type="STRING" id="50990.A0A4Y7PGL5"/>